<dbReference type="Pfam" id="PF02535">
    <property type="entry name" value="Zip"/>
    <property type="match status" value="1"/>
</dbReference>
<evidence type="ECO:0000256" key="16">
    <source>
        <dbReference type="ARBA" id="ARBA00034634"/>
    </source>
</evidence>
<accession>A0A674PQ09</accession>
<evidence type="ECO:0000256" key="11">
    <source>
        <dbReference type="ARBA" id="ARBA00022843"/>
    </source>
</evidence>
<keyword evidence="14" id="KW-0406">Ion transport</keyword>
<evidence type="ECO:0000256" key="15">
    <source>
        <dbReference type="ARBA" id="ARBA00023136"/>
    </source>
</evidence>
<keyword evidence="12" id="KW-0864">Zinc transport</keyword>
<dbReference type="InParanoid" id="A0A674PQ09"/>
<feature type="domain" description="Zinc transporter ZIP4/12 EF-hand" evidence="24">
    <location>
        <begin position="76"/>
        <end position="143"/>
    </location>
</feature>
<gene>
    <name evidence="25" type="primary">slc39a4</name>
</gene>
<comment type="subcellular location">
    <subcellularLocation>
        <location evidence="2">Apical cell membrane</location>
        <topology evidence="2">Multi-pass membrane protein</topology>
    </subcellularLocation>
    <subcellularLocation>
        <location evidence="1">Recycling endosome membrane</location>
        <topology evidence="1">Multi-pass membrane protein</topology>
    </subcellularLocation>
</comment>
<sequence length="406" mass="45285">MDLNGLLVLIHDLHHHYKPLTTEAPQSCVTAGDIMAEVNASSPEQKQEAGAVMGRALFHALHGRCILSRALPNESFFLDYMMSFLGPENFTAMDLQVLMKSLNLGKETGHEHQDDEHVDHDHRGLRLRSRTRNERNTTWDQVCKRKMADDHSDDRHDRNRSQVSVPKQTGCINEMASLPVVQLCFSPEELILIHELGANASSDMGRSGLARLSPALVQQVLSGACAITTDSHASDGLSMTERYLYATLANVVITLTALVGIVMLLCTSCTSAFQLVIQFCVSLAVGSLTGDALLHLLPMFLGLHLHSDDISGINHAHDDHEEGPPDYIYKMLVVVGGIYCFYLMETIFSLISNSHEHHHHEEESEPHHCDHGKVLEMYQQEKKREATRSTSELVRKPTPNTMNQSR</sequence>
<evidence type="ECO:0000256" key="1">
    <source>
        <dbReference type="ARBA" id="ARBA00004195"/>
    </source>
</evidence>
<dbReference type="GO" id="GO:0071578">
    <property type="term" value="P:zinc ion import across plasma membrane"/>
    <property type="evidence" value="ECO:0007669"/>
    <property type="project" value="TreeGrafter"/>
</dbReference>
<evidence type="ECO:0000313" key="26">
    <source>
        <dbReference type="Proteomes" id="UP000005226"/>
    </source>
</evidence>
<feature type="region of interest" description="Disordered" evidence="21">
    <location>
        <begin position="144"/>
        <end position="165"/>
    </location>
</feature>
<evidence type="ECO:0000256" key="22">
    <source>
        <dbReference type="SAM" id="Phobius"/>
    </source>
</evidence>
<keyword evidence="9" id="KW-0967">Endosome</keyword>
<dbReference type="InterPro" id="IPR041137">
    <property type="entry name" value="ZIP4_N"/>
</dbReference>
<dbReference type="OMA" id="CINEMAS"/>
<evidence type="ECO:0000256" key="5">
    <source>
        <dbReference type="ARBA" id="ARBA00022475"/>
    </source>
</evidence>
<dbReference type="Pfam" id="PF21116">
    <property type="entry name" value="EF-hand_Zip"/>
    <property type="match status" value="2"/>
</dbReference>
<evidence type="ECO:0000256" key="19">
    <source>
        <dbReference type="ARBA" id="ARBA00042777"/>
    </source>
</evidence>
<keyword evidence="13 22" id="KW-1133">Transmembrane helix</keyword>
<protein>
    <recommendedName>
        <fullName evidence="17">Zinc transporter ZIP4</fullName>
    </recommendedName>
    <alternativeName>
        <fullName evidence="19">Solute carrier family 39 member 4</fullName>
    </alternativeName>
    <alternativeName>
        <fullName evidence="18">Zrt- and Irt-like protein 4</fullName>
    </alternativeName>
</protein>
<keyword evidence="15 22" id="KW-0472">Membrane</keyword>
<keyword evidence="6 22" id="KW-0812">Transmembrane</keyword>
<comment type="similarity">
    <text evidence="3">Belongs to the ZIP transporter (TC 2.A.5) family.</text>
</comment>
<dbReference type="GO" id="GO:0030003">
    <property type="term" value="P:intracellular monoatomic cation homeostasis"/>
    <property type="evidence" value="ECO:0007669"/>
    <property type="project" value="TreeGrafter"/>
</dbReference>
<comment type="catalytic activity">
    <reaction evidence="16">
        <text>Zn(2+)(in) = Zn(2+)(out)</text>
        <dbReference type="Rhea" id="RHEA:29351"/>
        <dbReference type="ChEBI" id="CHEBI:29105"/>
    </reaction>
</comment>
<keyword evidence="7" id="KW-0479">Metal-binding</keyword>
<dbReference type="Pfam" id="PF18292">
    <property type="entry name" value="ZIP4_domain"/>
    <property type="match status" value="1"/>
</dbReference>
<proteinExistence type="inferred from homology"/>
<evidence type="ECO:0000256" key="17">
    <source>
        <dbReference type="ARBA" id="ARBA00039394"/>
    </source>
</evidence>
<feature type="transmembrane region" description="Helical" evidence="22">
    <location>
        <begin position="243"/>
        <end position="266"/>
    </location>
</feature>
<feature type="domain" description="Zinc transporter ZIP4/12 EF-hand" evidence="24">
    <location>
        <begin position="149"/>
        <end position="224"/>
    </location>
</feature>
<evidence type="ECO:0000256" key="12">
    <source>
        <dbReference type="ARBA" id="ARBA00022906"/>
    </source>
</evidence>
<dbReference type="GO" id="GO:0005385">
    <property type="term" value="F:zinc ion transmembrane transporter activity"/>
    <property type="evidence" value="ECO:0007669"/>
    <property type="project" value="TreeGrafter"/>
</dbReference>
<evidence type="ECO:0000313" key="25">
    <source>
        <dbReference type="Ensembl" id="ENSTRUP00000087740.1"/>
    </source>
</evidence>
<feature type="transmembrane region" description="Helical" evidence="22">
    <location>
        <begin position="275"/>
        <end position="297"/>
    </location>
</feature>
<keyword evidence="4" id="KW-0813">Transport</keyword>
<evidence type="ECO:0000259" key="23">
    <source>
        <dbReference type="Pfam" id="PF18292"/>
    </source>
</evidence>
<feature type="domain" description="Zinc transporter ZIP4 N-terminal" evidence="23">
    <location>
        <begin position="2"/>
        <end position="66"/>
    </location>
</feature>
<evidence type="ECO:0000256" key="18">
    <source>
        <dbReference type="ARBA" id="ARBA00041703"/>
    </source>
</evidence>
<dbReference type="InterPro" id="IPR003689">
    <property type="entry name" value="ZIP"/>
</dbReference>
<dbReference type="PANTHER" id="PTHR12191">
    <property type="entry name" value="SOLUTE CARRIER FAMILY 39"/>
    <property type="match status" value="1"/>
</dbReference>
<dbReference type="GeneTree" id="ENSGT00940000160042"/>
<feature type="compositionally biased region" description="Polar residues" evidence="21">
    <location>
        <begin position="388"/>
        <end position="406"/>
    </location>
</feature>
<evidence type="ECO:0000256" key="8">
    <source>
        <dbReference type="ARBA" id="ARBA00022729"/>
    </source>
</evidence>
<feature type="transmembrane region" description="Helical" evidence="22">
    <location>
        <begin position="327"/>
        <end position="344"/>
    </location>
</feature>
<evidence type="ECO:0000256" key="14">
    <source>
        <dbReference type="ARBA" id="ARBA00023065"/>
    </source>
</evidence>
<dbReference type="GO" id="GO:0016324">
    <property type="term" value="C:apical plasma membrane"/>
    <property type="evidence" value="ECO:0007669"/>
    <property type="project" value="UniProtKB-SubCell"/>
</dbReference>
<keyword evidence="10" id="KW-0862">Zinc</keyword>
<dbReference type="InterPro" id="IPR049406">
    <property type="entry name" value="ZIP4_12_EF-hand"/>
</dbReference>
<evidence type="ECO:0000256" key="20">
    <source>
        <dbReference type="ARBA" id="ARBA00055808"/>
    </source>
</evidence>
<evidence type="ECO:0000256" key="7">
    <source>
        <dbReference type="ARBA" id="ARBA00022723"/>
    </source>
</evidence>
<keyword evidence="8" id="KW-0732">Signal</keyword>
<comment type="function">
    <text evidence="20">Selective transporter that mediates the uptake of Zn(2+). Plays an essential role for dietary zinc uptake from small intestine. The Zn(2+) uniporter activity is regulated by zinc availability. Also exhibits polyspecific binding and transport of Cu(2+), Cd(2+) and possibly Ni(2+) but at higher concentrations.</text>
</comment>
<dbReference type="Ensembl" id="ENSTRUT00000080903.1">
    <property type="protein sequence ID" value="ENSTRUP00000087740.1"/>
    <property type="gene ID" value="ENSTRUG00000026302.1"/>
</dbReference>
<reference evidence="25" key="3">
    <citation type="submission" date="2025-09" db="UniProtKB">
        <authorList>
            <consortium name="Ensembl"/>
        </authorList>
    </citation>
    <scope>IDENTIFICATION</scope>
</reference>
<organism evidence="25 26">
    <name type="scientific">Takifugu rubripes</name>
    <name type="common">Japanese pufferfish</name>
    <name type="synonym">Fugu rubripes</name>
    <dbReference type="NCBI Taxonomy" id="31033"/>
    <lineage>
        <taxon>Eukaryota</taxon>
        <taxon>Metazoa</taxon>
        <taxon>Chordata</taxon>
        <taxon>Craniata</taxon>
        <taxon>Vertebrata</taxon>
        <taxon>Euteleostomi</taxon>
        <taxon>Actinopterygii</taxon>
        <taxon>Neopterygii</taxon>
        <taxon>Teleostei</taxon>
        <taxon>Neoteleostei</taxon>
        <taxon>Acanthomorphata</taxon>
        <taxon>Eupercaria</taxon>
        <taxon>Tetraodontiformes</taxon>
        <taxon>Tetradontoidea</taxon>
        <taxon>Tetraodontidae</taxon>
        <taxon>Takifugu</taxon>
    </lineage>
</organism>
<reference evidence="25" key="2">
    <citation type="submission" date="2025-08" db="UniProtKB">
        <authorList>
            <consortium name="Ensembl"/>
        </authorList>
    </citation>
    <scope>IDENTIFICATION</scope>
</reference>
<reference evidence="25 26" key="1">
    <citation type="journal article" date="2011" name="Genome Biol. Evol.">
        <title>Integration of the genetic map and genome assembly of fugu facilitates insights into distinct features of genome evolution in teleosts and mammals.</title>
        <authorList>
            <person name="Kai W."/>
            <person name="Kikuchi K."/>
            <person name="Tohari S."/>
            <person name="Chew A.K."/>
            <person name="Tay A."/>
            <person name="Fujiwara A."/>
            <person name="Hosoya S."/>
            <person name="Suetake H."/>
            <person name="Naruse K."/>
            <person name="Brenner S."/>
            <person name="Suzuki Y."/>
            <person name="Venkatesh B."/>
        </authorList>
    </citation>
    <scope>NUCLEOTIDE SEQUENCE [LARGE SCALE GENOMIC DNA]</scope>
</reference>
<dbReference type="PANTHER" id="PTHR12191:SF21">
    <property type="entry name" value="ZINC TRANSPORTER ZIP4"/>
    <property type="match status" value="1"/>
</dbReference>
<feature type="compositionally biased region" description="Basic and acidic residues" evidence="21">
    <location>
        <begin position="144"/>
        <end position="160"/>
    </location>
</feature>
<name>A0A674PQ09_TAKRU</name>
<feature type="region of interest" description="Disordered" evidence="21">
    <location>
        <begin position="380"/>
        <end position="406"/>
    </location>
</feature>
<evidence type="ECO:0000256" key="9">
    <source>
        <dbReference type="ARBA" id="ARBA00022753"/>
    </source>
</evidence>
<keyword evidence="5" id="KW-1003">Cell membrane</keyword>
<evidence type="ECO:0000256" key="10">
    <source>
        <dbReference type="ARBA" id="ARBA00022833"/>
    </source>
</evidence>
<evidence type="ECO:0000256" key="4">
    <source>
        <dbReference type="ARBA" id="ARBA00022448"/>
    </source>
</evidence>
<evidence type="ECO:0000256" key="6">
    <source>
        <dbReference type="ARBA" id="ARBA00022692"/>
    </source>
</evidence>
<keyword evidence="11" id="KW-0832">Ubl conjugation</keyword>
<dbReference type="GO" id="GO:0055038">
    <property type="term" value="C:recycling endosome membrane"/>
    <property type="evidence" value="ECO:0007669"/>
    <property type="project" value="UniProtKB-SubCell"/>
</dbReference>
<evidence type="ECO:0000259" key="24">
    <source>
        <dbReference type="Pfam" id="PF21116"/>
    </source>
</evidence>
<dbReference type="AlphaFoldDB" id="A0A674PQ09"/>
<evidence type="ECO:0000256" key="21">
    <source>
        <dbReference type="SAM" id="MobiDB-lite"/>
    </source>
</evidence>
<keyword evidence="26" id="KW-1185">Reference proteome</keyword>
<evidence type="ECO:0000256" key="13">
    <source>
        <dbReference type="ARBA" id="ARBA00022989"/>
    </source>
</evidence>
<dbReference type="GO" id="GO:0140410">
    <property type="term" value="F:monoatomic cation:bicarbonate symporter activity"/>
    <property type="evidence" value="ECO:0007669"/>
    <property type="project" value="TreeGrafter"/>
</dbReference>
<evidence type="ECO:0000256" key="3">
    <source>
        <dbReference type="ARBA" id="ARBA00006939"/>
    </source>
</evidence>
<dbReference type="InterPro" id="IPR050799">
    <property type="entry name" value="ZIP_Transporter"/>
</dbReference>
<dbReference type="GO" id="GO:0046872">
    <property type="term" value="F:metal ion binding"/>
    <property type="evidence" value="ECO:0007669"/>
    <property type="project" value="UniProtKB-KW"/>
</dbReference>
<evidence type="ECO:0000256" key="2">
    <source>
        <dbReference type="ARBA" id="ARBA00004424"/>
    </source>
</evidence>
<dbReference type="Proteomes" id="UP000005226">
    <property type="component" value="Chromosome 12"/>
</dbReference>